<dbReference type="GO" id="GO:0016020">
    <property type="term" value="C:membrane"/>
    <property type="evidence" value="ECO:0007669"/>
    <property type="project" value="InterPro"/>
</dbReference>
<dbReference type="InterPro" id="IPR000462">
    <property type="entry name" value="CDP-OH_P_trans"/>
</dbReference>
<evidence type="ECO:0000313" key="3">
    <source>
        <dbReference type="Proteomes" id="UP000538670"/>
    </source>
</evidence>
<evidence type="ECO:0000256" key="1">
    <source>
        <dbReference type="SAM" id="Phobius"/>
    </source>
</evidence>
<proteinExistence type="predicted"/>
<gene>
    <name evidence="2" type="ORF">GGR48_000846</name>
</gene>
<dbReference type="InterPro" id="IPR043130">
    <property type="entry name" value="CDP-OH_PTrfase_TM_dom"/>
</dbReference>
<dbReference type="Proteomes" id="UP000538670">
    <property type="component" value="Unassembled WGS sequence"/>
</dbReference>
<dbReference type="EMBL" id="JACIDH010000002">
    <property type="protein sequence ID" value="MBB3878433.1"/>
    <property type="molecule type" value="Genomic_DNA"/>
</dbReference>
<sequence length="188" mass="20133">MTPDRLTAIGMAGAALVFVGYVASNMGPGWLLLALAGYAVQWFGDSLDGSLARYRKIERPSYGYFLDHSCDGLANLMIVLGIGLSPFVGMNVALIALAGYFLMSMHAFLAARVIGELRLSYMAAGPTELRLFLMLLTVAMMFDDPTKDLIGNVSGFDILIGGIGGGLILLFVIQTFAVAKQLAVTDRR</sequence>
<feature type="transmembrane region" description="Helical" evidence="1">
    <location>
        <begin position="7"/>
        <end position="24"/>
    </location>
</feature>
<keyword evidence="1" id="KW-0812">Transmembrane</keyword>
<feature type="transmembrane region" description="Helical" evidence="1">
    <location>
        <begin position="121"/>
        <end position="142"/>
    </location>
</feature>
<keyword evidence="1" id="KW-0472">Membrane</keyword>
<protein>
    <submittedName>
        <fullName evidence="2">Phosphatidylglycerophosphate synthase</fullName>
    </submittedName>
</protein>
<feature type="transmembrane region" description="Helical" evidence="1">
    <location>
        <begin position="158"/>
        <end position="179"/>
    </location>
</feature>
<reference evidence="2 3" key="1">
    <citation type="submission" date="2020-08" db="EMBL/GenBank/DDBJ databases">
        <title>Genomic Encyclopedia of Type Strains, Phase IV (KMG-IV): sequencing the most valuable type-strain genomes for metagenomic binning, comparative biology and taxonomic classification.</title>
        <authorList>
            <person name="Goeker M."/>
        </authorList>
    </citation>
    <scope>NUCLEOTIDE SEQUENCE [LARGE SCALE GENOMIC DNA]</scope>
    <source>
        <strain evidence="2 3">DSM 19512</strain>
    </source>
</reference>
<name>A0A7W6AA80_9SPHN</name>
<keyword evidence="1" id="KW-1133">Transmembrane helix</keyword>
<dbReference type="Pfam" id="PF01066">
    <property type="entry name" value="CDP-OH_P_transf"/>
    <property type="match status" value="1"/>
</dbReference>
<organism evidence="2 3">
    <name type="scientific">Sphingomonas pseudosanguinis</name>
    <dbReference type="NCBI Taxonomy" id="413712"/>
    <lineage>
        <taxon>Bacteria</taxon>
        <taxon>Pseudomonadati</taxon>
        <taxon>Pseudomonadota</taxon>
        <taxon>Alphaproteobacteria</taxon>
        <taxon>Sphingomonadales</taxon>
        <taxon>Sphingomonadaceae</taxon>
        <taxon>Sphingomonas</taxon>
    </lineage>
</organism>
<keyword evidence="3" id="KW-1185">Reference proteome</keyword>
<dbReference type="GO" id="GO:0008654">
    <property type="term" value="P:phospholipid biosynthetic process"/>
    <property type="evidence" value="ECO:0007669"/>
    <property type="project" value="InterPro"/>
</dbReference>
<dbReference type="AlphaFoldDB" id="A0A7W6AA80"/>
<comment type="caution">
    <text evidence="2">The sequence shown here is derived from an EMBL/GenBank/DDBJ whole genome shotgun (WGS) entry which is preliminary data.</text>
</comment>
<dbReference type="Gene3D" id="1.20.120.1760">
    <property type="match status" value="1"/>
</dbReference>
<evidence type="ECO:0000313" key="2">
    <source>
        <dbReference type="EMBL" id="MBB3878433.1"/>
    </source>
</evidence>
<dbReference type="GO" id="GO:0016780">
    <property type="term" value="F:phosphotransferase activity, for other substituted phosphate groups"/>
    <property type="evidence" value="ECO:0007669"/>
    <property type="project" value="InterPro"/>
</dbReference>
<accession>A0A7W6AA80</accession>